<gene>
    <name evidence="1" type="ORF">AB0I59_25855</name>
</gene>
<proteinExistence type="predicted"/>
<evidence type="ECO:0000313" key="2">
    <source>
        <dbReference type="Proteomes" id="UP001551675"/>
    </source>
</evidence>
<reference evidence="1 2" key="1">
    <citation type="submission" date="2024-06" db="EMBL/GenBank/DDBJ databases">
        <title>The Natural Products Discovery Center: Release of the First 8490 Sequenced Strains for Exploring Actinobacteria Biosynthetic Diversity.</title>
        <authorList>
            <person name="Kalkreuter E."/>
            <person name="Kautsar S.A."/>
            <person name="Yang D."/>
            <person name="Bader C.D."/>
            <person name="Teijaro C.N."/>
            <person name="Fluegel L."/>
            <person name="Davis C.M."/>
            <person name="Simpson J.R."/>
            <person name="Lauterbach L."/>
            <person name="Steele A.D."/>
            <person name="Gui C."/>
            <person name="Meng S."/>
            <person name="Li G."/>
            <person name="Viehrig K."/>
            <person name="Ye F."/>
            <person name="Su P."/>
            <person name="Kiefer A.F."/>
            <person name="Nichols A."/>
            <person name="Cepeda A.J."/>
            <person name="Yan W."/>
            <person name="Fan B."/>
            <person name="Jiang Y."/>
            <person name="Adhikari A."/>
            <person name="Zheng C.-J."/>
            <person name="Schuster L."/>
            <person name="Cowan T.M."/>
            <person name="Smanski M.J."/>
            <person name="Chevrette M.G."/>
            <person name="De Carvalho L.P.S."/>
            <person name="Shen B."/>
        </authorList>
    </citation>
    <scope>NUCLEOTIDE SEQUENCE [LARGE SCALE GENOMIC DNA]</scope>
    <source>
        <strain evidence="1 2">NPDC050100</strain>
    </source>
</reference>
<organism evidence="1 2">
    <name type="scientific">Microtetraspora glauca</name>
    <dbReference type="NCBI Taxonomy" id="1996"/>
    <lineage>
        <taxon>Bacteria</taxon>
        <taxon>Bacillati</taxon>
        <taxon>Actinomycetota</taxon>
        <taxon>Actinomycetes</taxon>
        <taxon>Streptosporangiales</taxon>
        <taxon>Streptosporangiaceae</taxon>
        <taxon>Microtetraspora</taxon>
    </lineage>
</organism>
<comment type="caution">
    <text evidence="1">The sequence shown here is derived from an EMBL/GenBank/DDBJ whole genome shotgun (WGS) entry which is preliminary data.</text>
</comment>
<sequence length="56" mass="5812">MRALLVFARASARAGRTRCMASRGCPVLHGLGRREGDHRRGVALAVLVGAGPKDGG</sequence>
<dbReference type="Proteomes" id="UP001551675">
    <property type="component" value="Unassembled WGS sequence"/>
</dbReference>
<keyword evidence="2" id="KW-1185">Reference proteome</keyword>
<dbReference type="RefSeq" id="WP_358136800.1">
    <property type="nucleotide sequence ID" value="NZ_JBFALK010000015.1"/>
</dbReference>
<name>A0ABV3GL74_MICGL</name>
<evidence type="ECO:0000313" key="1">
    <source>
        <dbReference type="EMBL" id="MEV0972042.1"/>
    </source>
</evidence>
<accession>A0ABV3GL74</accession>
<protein>
    <submittedName>
        <fullName evidence="1">Uncharacterized protein</fullName>
    </submittedName>
</protein>
<dbReference type="EMBL" id="JBFALK010000015">
    <property type="protein sequence ID" value="MEV0972042.1"/>
    <property type="molecule type" value="Genomic_DNA"/>
</dbReference>